<evidence type="ECO:0000313" key="15">
    <source>
        <dbReference type="EMBL" id="KAJ2799216.1"/>
    </source>
</evidence>
<dbReference type="InterPro" id="IPR036284">
    <property type="entry name" value="GGL_sf"/>
</dbReference>
<evidence type="ECO:0000256" key="9">
    <source>
        <dbReference type="ARBA" id="ARBA00023224"/>
    </source>
</evidence>
<evidence type="ECO:0000256" key="12">
    <source>
        <dbReference type="SAM" id="MobiDB-lite"/>
    </source>
</evidence>
<reference evidence="15" key="1">
    <citation type="submission" date="2022-07" db="EMBL/GenBank/DDBJ databases">
        <title>Phylogenomic reconstructions and comparative analyses of Kickxellomycotina fungi.</title>
        <authorList>
            <person name="Reynolds N.K."/>
            <person name="Stajich J.E."/>
            <person name="Barry K."/>
            <person name="Grigoriev I.V."/>
            <person name="Crous P."/>
            <person name="Smith M.E."/>
        </authorList>
    </citation>
    <scope>NUCLEOTIDE SEQUENCE</scope>
    <source>
        <strain evidence="15">NRRL 1565</strain>
    </source>
</reference>
<feature type="region of interest" description="Disordered" evidence="12">
    <location>
        <begin position="821"/>
        <end position="844"/>
    </location>
</feature>
<evidence type="ECO:0000256" key="5">
    <source>
        <dbReference type="ARBA" id="ARBA00016111"/>
    </source>
</evidence>
<feature type="domain" description="G protein gamma" evidence="14">
    <location>
        <begin position="2"/>
        <end position="71"/>
    </location>
</feature>
<keyword evidence="6" id="KW-0488">Methylation</keyword>
<dbReference type="OrthoDB" id="19232at2759"/>
<dbReference type="Pfam" id="PF00631">
    <property type="entry name" value="G-gamma"/>
    <property type="match status" value="1"/>
</dbReference>
<dbReference type="AlphaFoldDB" id="A0A9W8LSP8"/>
<evidence type="ECO:0000256" key="8">
    <source>
        <dbReference type="ARBA" id="ARBA00023139"/>
    </source>
</evidence>
<keyword evidence="16" id="KW-1185">Reference proteome</keyword>
<organism evidence="15 16">
    <name type="scientific">Coemansia guatemalensis</name>
    <dbReference type="NCBI Taxonomy" id="2761395"/>
    <lineage>
        <taxon>Eukaryota</taxon>
        <taxon>Fungi</taxon>
        <taxon>Fungi incertae sedis</taxon>
        <taxon>Zoopagomycota</taxon>
        <taxon>Kickxellomycotina</taxon>
        <taxon>Kickxellomycetes</taxon>
        <taxon>Kickxellales</taxon>
        <taxon>Kickxellaceae</taxon>
        <taxon>Coemansia</taxon>
    </lineage>
</organism>
<keyword evidence="11" id="KW-0636">Prenylation</keyword>
<dbReference type="InterPro" id="IPR039786">
    <property type="entry name" value="EFR3"/>
</dbReference>
<evidence type="ECO:0000256" key="3">
    <source>
        <dbReference type="ARBA" id="ARBA00010216"/>
    </source>
</evidence>
<keyword evidence="10" id="KW-0449">Lipoprotein</keyword>
<evidence type="ECO:0000256" key="10">
    <source>
        <dbReference type="ARBA" id="ARBA00023288"/>
    </source>
</evidence>
<dbReference type="InterPro" id="IPR015898">
    <property type="entry name" value="G-protein_gamma-like_dom"/>
</dbReference>
<proteinExistence type="inferred from homology"/>
<protein>
    <recommendedName>
        <fullName evidence="5">Guanine nucleotide-binding protein subunit gamma</fullName>
    </recommendedName>
</protein>
<evidence type="ECO:0000256" key="7">
    <source>
        <dbReference type="ARBA" id="ARBA00023136"/>
    </source>
</evidence>
<evidence type="ECO:0000256" key="2">
    <source>
        <dbReference type="ARBA" id="ARBA00007431"/>
    </source>
</evidence>
<dbReference type="SMART" id="SM01224">
    <property type="entry name" value="G_gamma"/>
    <property type="match status" value="1"/>
</dbReference>
<evidence type="ECO:0000256" key="1">
    <source>
        <dbReference type="ARBA" id="ARBA00004170"/>
    </source>
</evidence>
<gene>
    <name evidence="15" type="primary">EFR3</name>
    <name evidence="15" type="ORF">H4R20_004525</name>
</gene>
<comment type="subcellular location">
    <subcellularLocation>
        <location evidence="1">Membrane</location>
        <topology evidence="1">Peripheral membrane protein</topology>
    </subcellularLocation>
</comment>
<comment type="similarity">
    <text evidence="3">Belongs to the EFR3 family.</text>
</comment>
<dbReference type="Pfam" id="PF21072">
    <property type="entry name" value="EFR3"/>
    <property type="match status" value="1"/>
</dbReference>
<dbReference type="GO" id="GO:0016020">
    <property type="term" value="C:membrane"/>
    <property type="evidence" value="ECO:0007669"/>
    <property type="project" value="UniProtKB-SubCell"/>
</dbReference>
<sequence>MSEHKLRKIVEHNSRLKEQLELPRIPVSQASESLISFVTGTKDYLLPSVWGPPPHDPFASQTSGSCGCSVIRRHGERQPKNPLRLPAPPNSPRKQQEHMQPPASAIGHPRSYSGLELPLPQRDSSSKAEEVHRRLAGLSCGLLPCLGCMRPNPPTSSQPHASRALFYPVLRRYVKHASLIERCFPPEKSGDTAPSSSELSYLVYYAQSKPAKLTKVGAFLSRRIARDMQRRRPSDVLVGLRIYDALLSACGSDLNFFANNVLECLEAVLAAADPGLAVAATRTFAQFCRCHSGATLAIDKDLCASYSRLLRIFASYTLSEIPVRAALGLCALQAVAESRATYAADCYYELPLLVSAITRRIARSPTLVLAAHCSIEQQLAAVGSDAATGPDAEQLGGWAWRCLETLVRRSHGQHSRAIVAEIFKCLETGLEWQPVPHCVHIVLVIVAQLQPQDQNMVIVETLSFLTRGAPSSRLRPDSSPRPDGTAERIAASRQACVIRILERLFCKPYVLVGISVMEALNVLTAFMLESGSSQYPPSHDEDTFSAALEIAAAIDSGNAATPAEPSQQTHMSDYYHLLAAIGGLAKHQYYRDQLSDMIGYIVAQMQLADAIRDAETPEHSARLLMLLQMLYIVLYSSRRSATSNQNSFALALKTYTPLFTLLPHPRLEIRLLAADCIAEALRIRTTDGVSTGWDVLPRTDLTGAAYQKIAQLVVAAHEHPQHHRTACYASASAIMCELLQARGAAGIQPTLAITSVCAPASANAAWATLLAVVWSETARVHQNSDLESLAGTAAADAKVRGLWDMTIEHVCCQKRRASETWAHTSSSEPVAPPSAASRSSESTAEAFVRRLDGESVAELLGPEFASHAKGDGSVQIAREPPVEDAAEADRILCGDSMATVNATPMNADDQVRDIRARVSVDWEMQVRRDSIVAPDIDVDQLRAALRSGLAMHANDCESGSSTPASVATRRERAYHRRPSDVGLAALDAANSRDILETLAQPDLDDDSEDELIDARGKVEHKISDEVRNLLDSIGGDNDAALLRSSNQAQPDSCDSPGISTPVITDVDRSFLHRG</sequence>
<dbReference type="FunFam" id="4.10.260.10:FF:000003">
    <property type="entry name" value="G-protein complex gamma subunit Ste18/GpgA"/>
    <property type="match status" value="1"/>
</dbReference>
<feature type="domain" description="G protein gamma" evidence="13">
    <location>
        <begin position="3"/>
        <end position="71"/>
    </location>
</feature>
<dbReference type="EMBL" id="JANBUO010001224">
    <property type="protein sequence ID" value="KAJ2799216.1"/>
    <property type="molecule type" value="Genomic_DNA"/>
</dbReference>
<feature type="region of interest" description="Disordered" evidence="12">
    <location>
        <begin position="74"/>
        <end position="129"/>
    </location>
</feature>
<evidence type="ECO:0000259" key="13">
    <source>
        <dbReference type="SMART" id="SM00224"/>
    </source>
</evidence>
<comment type="subunit">
    <text evidence="4">G proteins are composed of 3 units, alpha, beta and gamma.</text>
</comment>
<accession>A0A9W8LSP8</accession>
<dbReference type="Proteomes" id="UP001140094">
    <property type="component" value="Unassembled WGS sequence"/>
</dbReference>
<evidence type="ECO:0000259" key="14">
    <source>
        <dbReference type="SMART" id="SM01224"/>
    </source>
</evidence>
<evidence type="ECO:0000256" key="11">
    <source>
        <dbReference type="ARBA" id="ARBA00023289"/>
    </source>
</evidence>
<name>A0A9W8LSP8_9FUNG</name>
<dbReference type="PANTHER" id="PTHR47766">
    <property type="entry name" value="PROTEIN EFR3"/>
    <property type="match status" value="1"/>
</dbReference>
<dbReference type="InterPro" id="IPR049150">
    <property type="entry name" value="EFR3_HEAT-like_rpt"/>
</dbReference>
<dbReference type="SMART" id="SM00224">
    <property type="entry name" value="GGL"/>
    <property type="match status" value="1"/>
</dbReference>
<keyword evidence="8" id="KW-0564">Palmitate</keyword>
<dbReference type="PANTHER" id="PTHR47766:SF1">
    <property type="entry name" value="PROTEIN EFR3"/>
    <property type="match status" value="1"/>
</dbReference>
<comment type="caution">
    <text evidence="15">The sequence shown here is derived from an EMBL/GenBank/DDBJ whole genome shotgun (WGS) entry which is preliminary data.</text>
</comment>
<dbReference type="Gene3D" id="4.10.260.10">
    <property type="entry name" value="Transducin (heterotrimeric G protein), gamma chain"/>
    <property type="match status" value="1"/>
</dbReference>
<dbReference type="SUPFAM" id="SSF48670">
    <property type="entry name" value="Transducin (heterotrimeric G protein), gamma chain"/>
    <property type="match status" value="1"/>
</dbReference>
<evidence type="ECO:0000256" key="4">
    <source>
        <dbReference type="ARBA" id="ARBA00011581"/>
    </source>
</evidence>
<dbReference type="GO" id="GO:0072659">
    <property type="term" value="P:protein localization to plasma membrane"/>
    <property type="evidence" value="ECO:0007669"/>
    <property type="project" value="InterPro"/>
</dbReference>
<dbReference type="GO" id="GO:0007186">
    <property type="term" value="P:G protein-coupled receptor signaling pathway"/>
    <property type="evidence" value="ECO:0007669"/>
    <property type="project" value="InterPro"/>
</dbReference>
<evidence type="ECO:0000256" key="6">
    <source>
        <dbReference type="ARBA" id="ARBA00022481"/>
    </source>
</evidence>
<evidence type="ECO:0000313" key="16">
    <source>
        <dbReference type="Proteomes" id="UP001140094"/>
    </source>
</evidence>
<feature type="compositionally biased region" description="Low complexity" evidence="12">
    <location>
        <begin position="825"/>
        <end position="844"/>
    </location>
</feature>
<keyword evidence="7" id="KW-0472">Membrane</keyword>
<keyword evidence="9" id="KW-0807">Transducer</keyword>
<comment type="similarity">
    <text evidence="2">Belongs to the G protein gamma family.</text>
</comment>